<gene>
    <name evidence="2" type="ORF">NDU88_005191</name>
</gene>
<comment type="caution">
    <text evidence="2">The sequence shown here is derived from an EMBL/GenBank/DDBJ whole genome shotgun (WGS) entry which is preliminary data.</text>
</comment>
<name>A0AAV7WYT6_PLEWA</name>
<dbReference type="AlphaFoldDB" id="A0AAV7WYT6"/>
<sequence>MAGVTHSLVSSCFPVASCINPGAPEVIGAPQCHGTALRVCRYGAAPNLKLQRIYRDHVSGSLWAACGKSAGPQSIGRCETALLGVPFWTGDPPGRQWLVDPWLGSRRPVEPQEGGGRDGPEELPHELVRSSHCTDHVVGEPD</sequence>
<evidence type="ECO:0000313" key="2">
    <source>
        <dbReference type="EMBL" id="KAJ1217598.1"/>
    </source>
</evidence>
<feature type="compositionally biased region" description="Basic and acidic residues" evidence="1">
    <location>
        <begin position="107"/>
        <end position="142"/>
    </location>
</feature>
<accession>A0AAV7WYT6</accession>
<proteinExistence type="predicted"/>
<dbReference type="EMBL" id="JANPWB010000001">
    <property type="protein sequence ID" value="KAJ1217598.1"/>
    <property type="molecule type" value="Genomic_DNA"/>
</dbReference>
<evidence type="ECO:0000313" key="3">
    <source>
        <dbReference type="Proteomes" id="UP001066276"/>
    </source>
</evidence>
<organism evidence="2 3">
    <name type="scientific">Pleurodeles waltl</name>
    <name type="common">Iberian ribbed newt</name>
    <dbReference type="NCBI Taxonomy" id="8319"/>
    <lineage>
        <taxon>Eukaryota</taxon>
        <taxon>Metazoa</taxon>
        <taxon>Chordata</taxon>
        <taxon>Craniata</taxon>
        <taxon>Vertebrata</taxon>
        <taxon>Euteleostomi</taxon>
        <taxon>Amphibia</taxon>
        <taxon>Batrachia</taxon>
        <taxon>Caudata</taxon>
        <taxon>Salamandroidea</taxon>
        <taxon>Salamandridae</taxon>
        <taxon>Pleurodelinae</taxon>
        <taxon>Pleurodeles</taxon>
    </lineage>
</organism>
<protein>
    <submittedName>
        <fullName evidence="2">Uncharacterized protein</fullName>
    </submittedName>
</protein>
<reference evidence="2" key="1">
    <citation type="journal article" date="2022" name="bioRxiv">
        <title>Sequencing and chromosome-scale assembly of the giantPleurodeles waltlgenome.</title>
        <authorList>
            <person name="Brown T."/>
            <person name="Elewa A."/>
            <person name="Iarovenko S."/>
            <person name="Subramanian E."/>
            <person name="Araus A.J."/>
            <person name="Petzold A."/>
            <person name="Susuki M."/>
            <person name="Suzuki K.-i.T."/>
            <person name="Hayashi T."/>
            <person name="Toyoda A."/>
            <person name="Oliveira C."/>
            <person name="Osipova E."/>
            <person name="Leigh N.D."/>
            <person name="Simon A."/>
            <person name="Yun M.H."/>
        </authorList>
    </citation>
    <scope>NUCLEOTIDE SEQUENCE</scope>
    <source>
        <strain evidence="2">20211129_DDA</strain>
        <tissue evidence="2">Liver</tissue>
    </source>
</reference>
<dbReference type="Proteomes" id="UP001066276">
    <property type="component" value="Chromosome 1_1"/>
</dbReference>
<feature type="region of interest" description="Disordered" evidence="1">
    <location>
        <begin position="99"/>
        <end position="142"/>
    </location>
</feature>
<keyword evidence="3" id="KW-1185">Reference proteome</keyword>
<evidence type="ECO:0000256" key="1">
    <source>
        <dbReference type="SAM" id="MobiDB-lite"/>
    </source>
</evidence>